<dbReference type="KEGG" id="psyo:PB01_00570"/>
<feature type="transmembrane region" description="Helical" evidence="6">
    <location>
        <begin position="90"/>
        <end position="112"/>
    </location>
</feature>
<evidence type="ECO:0000256" key="3">
    <source>
        <dbReference type="ARBA" id="ARBA00022692"/>
    </source>
</evidence>
<keyword evidence="5 6" id="KW-0472">Membrane</keyword>
<dbReference type="EMBL" id="CP031223">
    <property type="protein sequence ID" value="QFF97423.1"/>
    <property type="molecule type" value="Genomic_DNA"/>
</dbReference>
<dbReference type="InterPro" id="IPR037185">
    <property type="entry name" value="EmrE-like"/>
</dbReference>
<evidence type="ECO:0000256" key="1">
    <source>
        <dbReference type="ARBA" id="ARBA00004127"/>
    </source>
</evidence>
<feature type="transmembrane region" description="Helical" evidence="6">
    <location>
        <begin position="270"/>
        <end position="290"/>
    </location>
</feature>
<dbReference type="GO" id="GO:0016020">
    <property type="term" value="C:membrane"/>
    <property type="evidence" value="ECO:0007669"/>
    <property type="project" value="UniProtKB-SubCell"/>
</dbReference>
<feature type="domain" description="EamA" evidence="7">
    <location>
        <begin position="151"/>
        <end position="284"/>
    </location>
</feature>
<accession>A0A5J6SJ67</accession>
<dbReference type="PANTHER" id="PTHR32322:SF2">
    <property type="entry name" value="EAMA DOMAIN-CONTAINING PROTEIN"/>
    <property type="match status" value="1"/>
</dbReference>
<dbReference type="PANTHER" id="PTHR32322">
    <property type="entry name" value="INNER MEMBRANE TRANSPORTER"/>
    <property type="match status" value="1"/>
</dbReference>
<evidence type="ECO:0000259" key="7">
    <source>
        <dbReference type="Pfam" id="PF00892"/>
    </source>
</evidence>
<dbReference type="InterPro" id="IPR000620">
    <property type="entry name" value="EamA_dom"/>
</dbReference>
<evidence type="ECO:0000256" key="4">
    <source>
        <dbReference type="ARBA" id="ARBA00022989"/>
    </source>
</evidence>
<feature type="transmembrane region" description="Helical" evidence="6">
    <location>
        <begin position="153"/>
        <end position="171"/>
    </location>
</feature>
<dbReference type="SUPFAM" id="SSF103481">
    <property type="entry name" value="Multidrug resistance efflux transporter EmrE"/>
    <property type="match status" value="1"/>
</dbReference>
<feature type="transmembrane region" description="Helical" evidence="6">
    <location>
        <begin position="37"/>
        <end position="55"/>
    </location>
</feature>
<organism evidence="8 9">
    <name type="scientific">Psychrobacillus glaciei</name>
    <dbReference type="NCBI Taxonomy" id="2283160"/>
    <lineage>
        <taxon>Bacteria</taxon>
        <taxon>Bacillati</taxon>
        <taxon>Bacillota</taxon>
        <taxon>Bacilli</taxon>
        <taxon>Bacillales</taxon>
        <taxon>Bacillaceae</taxon>
        <taxon>Psychrobacillus</taxon>
    </lineage>
</organism>
<dbReference type="OrthoDB" id="3180815at2"/>
<proteinExistence type="inferred from homology"/>
<protein>
    <submittedName>
        <fullName evidence="8">DMT family transporter</fullName>
    </submittedName>
</protein>
<feature type="transmembrane region" description="Helical" evidence="6">
    <location>
        <begin position="183"/>
        <end position="201"/>
    </location>
</feature>
<keyword evidence="9" id="KW-1185">Reference proteome</keyword>
<feature type="transmembrane region" description="Helical" evidence="6">
    <location>
        <begin position="213"/>
        <end position="234"/>
    </location>
</feature>
<evidence type="ECO:0000256" key="5">
    <source>
        <dbReference type="ARBA" id="ARBA00023136"/>
    </source>
</evidence>
<keyword evidence="3 6" id="KW-0812">Transmembrane</keyword>
<feature type="transmembrane region" description="Helical" evidence="6">
    <location>
        <begin position="246"/>
        <end position="264"/>
    </location>
</feature>
<feature type="domain" description="EamA" evidence="7">
    <location>
        <begin position="8"/>
        <end position="137"/>
    </location>
</feature>
<comment type="subcellular location">
    <subcellularLocation>
        <location evidence="1">Endomembrane system</location>
        <topology evidence="1">Multi-pass membrane protein</topology>
    </subcellularLocation>
</comment>
<keyword evidence="4 6" id="KW-1133">Transmembrane helix</keyword>
<feature type="transmembrane region" description="Helical" evidence="6">
    <location>
        <begin position="67"/>
        <end position="84"/>
    </location>
</feature>
<evidence type="ECO:0000256" key="2">
    <source>
        <dbReference type="ARBA" id="ARBA00007362"/>
    </source>
</evidence>
<comment type="similarity">
    <text evidence="2">Belongs to the EamA transporter family.</text>
</comment>
<evidence type="ECO:0000256" key="6">
    <source>
        <dbReference type="SAM" id="Phobius"/>
    </source>
</evidence>
<evidence type="ECO:0000313" key="8">
    <source>
        <dbReference type="EMBL" id="QFF97423.1"/>
    </source>
</evidence>
<evidence type="ECO:0000313" key="9">
    <source>
        <dbReference type="Proteomes" id="UP000325517"/>
    </source>
</evidence>
<dbReference type="RefSeq" id="WP_151698372.1">
    <property type="nucleotide sequence ID" value="NZ_CP031223.1"/>
</dbReference>
<sequence length="302" mass="32832">MKLWIYPLMVVFAASCYGTLSTMVKLAIRDGYTASEAIASQYIMGFLLALVIYLLTQRKLPRLHGGFKIILLAGIFTATTGIVYGQALIYLPASLAVVMLFQFTWVGTLIDCILRKRLPKRPEVISLIILFIGTILAAGVLDVDLSGIDWRGWVYGFAAAVSFSFNMNVNTKQVEGMNTTTRLLFVSFIAAIMIAIFQTPEIVWNGKLFMEPLFFYGLALGLLGIIVPIYFFVIAVPKVGGAMSSILSAMELPVAVVVSVIVLSEALSGLQIVGIVVILLGMFVPTLASISKSKKQQATLGK</sequence>
<name>A0A5J6SJ67_9BACI</name>
<feature type="transmembrane region" description="Helical" evidence="6">
    <location>
        <begin position="124"/>
        <end position="141"/>
    </location>
</feature>
<dbReference type="Proteomes" id="UP000325517">
    <property type="component" value="Chromosome"/>
</dbReference>
<gene>
    <name evidence="8" type="ORF">PB01_00570</name>
</gene>
<dbReference type="AlphaFoldDB" id="A0A5J6SJ67"/>
<dbReference type="PROSITE" id="PS51257">
    <property type="entry name" value="PROKAR_LIPOPROTEIN"/>
    <property type="match status" value="1"/>
</dbReference>
<reference evidence="8 9" key="1">
    <citation type="submission" date="2018-07" db="EMBL/GenBank/DDBJ databases">
        <title>Complete genome sequence of Psychrobacillus sp. PB01, isolated from iceberg, and comparative genome analysis of Psychrobacillus strains.</title>
        <authorList>
            <person name="Lee P.C."/>
        </authorList>
    </citation>
    <scope>NUCLEOTIDE SEQUENCE [LARGE SCALE GENOMIC DNA]</scope>
    <source>
        <strain evidence="8 9">PB01</strain>
    </source>
</reference>
<dbReference type="InterPro" id="IPR050638">
    <property type="entry name" value="AA-Vitamin_Transporters"/>
</dbReference>
<dbReference type="Pfam" id="PF00892">
    <property type="entry name" value="EamA"/>
    <property type="match status" value="2"/>
</dbReference>